<feature type="non-terminal residue" evidence="1">
    <location>
        <position position="1"/>
    </location>
</feature>
<name>A0AAV1ZPI0_9ARAC</name>
<dbReference type="AlphaFoldDB" id="A0AAV1ZPI0"/>
<sequence>RSVGIIGDEFADSLSQKKLKSKGQTLYPQLKDYVEIHLRRYENQSLETKWPATLSLYRTSAGARRGQDHNSRGGMLAFSVGENFCMSICTFFRYAST</sequence>
<comment type="caution">
    <text evidence="1">The sequence shown here is derived from an EMBL/GenBank/DDBJ whole genome shotgun (WGS) entry which is preliminary data.</text>
</comment>
<dbReference type="EMBL" id="CAXIEN010000070">
    <property type="protein sequence ID" value="CAL1273704.1"/>
    <property type="molecule type" value="Genomic_DNA"/>
</dbReference>
<proteinExistence type="predicted"/>
<evidence type="ECO:0000313" key="2">
    <source>
        <dbReference type="Proteomes" id="UP001497382"/>
    </source>
</evidence>
<reference evidence="1 2" key="1">
    <citation type="submission" date="2024-04" db="EMBL/GenBank/DDBJ databases">
        <authorList>
            <person name="Rising A."/>
            <person name="Reimegard J."/>
            <person name="Sonavane S."/>
            <person name="Akerstrom W."/>
            <person name="Nylinder S."/>
            <person name="Hedman E."/>
            <person name="Kallberg Y."/>
        </authorList>
    </citation>
    <scope>NUCLEOTIDE SEQUENCE [LARGE SCALE GENOMIC DNA]</scope>
</reference>
<gene>
    <name evidence="1" type="ORF">LARSCL_LOCUS7039</name>
</gene>
<accession>A0AAV1ZPI0</accession>
<protein>
    <submittedName>
        <fullName evidence="1">Uncharacterized protein</fullName>
    </submittedName>
</protein>
<keyword evidence="2" id="KW-1185">Reference proteome</keyword>
<evidence type="ECO:0000313" key="1">
    <source>
        <dbReference type="EMBL" id="CAL1273704.1"/>
    </source>
</evidence>
<organism evidence="1 2">
    <name type="scientific">Larinioides sclopetarius</name>
    <dbReference type="NCBI Taxonomy" id="280406"/>
    <lineage>
        <taxon>Eukaryota</taxon>
        <taxon>Metazoa</taxon>
        <taxon>Ecdysozoa</taxon>
        <taxon>Arthropoda</taxon>
        <taxon>Chelicerata</taxon>
        <taxon>Arachnida</taxon>
        <taxon>Araneae</taxon>
        <taxon>Araneomorphae</taxon>
        <taxon>Entelegynae</taxon>
        <taxon>Araneoidea</taxon>
        <taxon>Araneidae</taxon>
        <taxon>Larinioides</taxon>
    </lineage>
</organism>
<dbReference type="Proteomes" id="UP001497382">
    <property type="component" value="Unassembled WGS sequence"/>
</dbReference>